<dbReference type="InterPro" id="IPR001130">
    <property type="entry name" value="TatD-like"/>
</dbReference>
<evidence type="ECO:0000256" key="3">
    <source>
        <dbReference type="ARBA" id="ARBA00022801"/>
    </source>
</evidence>
<dbReference type="Gene3D" id="3.20.20.140">
    <property type="entry name" value="Metal-dependent hydrolases"/>
    <property type="match status" value="1"/>
</dbReference>
<dbReference type="KEGG" id="sva:SVA_1869"/>
<dbReference type="PROSITE" id="PS01091">
    <property type="entry name" value="TATD_3"/>
    <property type="match status" value="1"/>
</dbReference>
<dbReference type="PANTHER" id="PTHR46124">
    <property type="entry name" value="D-AMINOACYL-TRNA DEACYLASE"/>
    <property type="match status" value="1"/>
</dbReference>
<dbReference type="PANTHER" id="PTHR46124:SF2">
    <property type="entry name" value="D-AMINOACYL-TRNA DEACYLASE"/>
    <property type="match status" value="1"/>
</dbReference>
<dbReference type="InterPro" id="IPR032466">
    <property type="entry name" value="Metal_Hydrolase"/>
</dbReference>
<gene>
    <name evidence="5" type="ORF">SVA_1869</name>
</gene>
<proteinExistence type="inferred from homology"/>
<dbReference type="PROSITE" id="PS01137">
    <property type="entry name" value="TATD_1"/>
    <property type="match status" value="1"/>
</dbReference>
<organism evidence="5 6">
    <name type="scientific">Sulfurifustis variabilis</name>
    <dbReference type="NCBI Taxonomy" id="1675686"/>
    <lineage>
        <taxon>Bacteria</taxon>
        <taxon>Pseudomonadati</taxon>
        <taxon>Pseudomonadota</taxon>
        <taxon>Gammaproteobacteria</taxon>
        <taxon>Acidiferrobacterales</taxon>
        <taxon>Acidiferrobacteraceae</taxon>
        <taxon>Sulfurifustis</taxon>
    </lineage>
</organism>
<dbReference type="InterPro" id="IPR018228">
    <property type="entry name" value="DNase_TatD-rel_CS"/>
</dbReference>
<dbReference type="FunFam" id="3.20.20.140:FF:000005">
    <property type="entry name" value="TatD family hydrolase"/>
    <property type="match status" value="1"/>
</dbReference>
<dbReference type="CDD" id="cd01310">
    <property type="entry name" value="TatD_DNAse"/>
    <property type="match status" value="1"/>
</dbReference>
<comment type="similarity">
    <text evidence="1">Belongs to the metallo-dependent hydrolases superfamily. TatD-type hydrolase family.</text>
</comment>
<reference evidence="5 6" key="1">
    <citation type="submission" date="2015-08" db="EMBL/GenBank/DDBJ databases">
        <title>Complete genome sequence of Sulfurifustis variabilis.</title>
        <authorList>
            <person name="Miura A."/>
            <person name="Kojima H."/>
            <person name="Fukui M."/>
        </authorList>
    </citation>
    <scope>NUCLEOTIDE SEQUENCE [LARGE SCALE GENOMIC DNA]</scope>
    <source>
        <strain evidence="6">skN76</strain>
    </source>
</reference>
<feature type="binding site" evidence="4">
    <location>
        <position position="154"/>
    </location>
    <ligand>
        <name>a divalent metal cation</name>
        <dbReference type="ChEBI" id="CHEBI:60240"/>
        <label>2</label>
    </ligand>
</feature>
<evidence type="ECO:0000256" key="2">
    <source>
        <dbReference type="ARBA" id="ARBA00022723"/>
    </source>
</evidence>
<sequence>MPDLVDSHCHLDFDPLGADVPSVLARARENGVGHMICVSVTLERLPGIIDIARAHPRVYASVGVHPNEREGRDPTVEELIGLAEDPRVVAIGETGLDYYRSEGDLAWQHERFRRHIRAARASRKPLIIHTREAADDTLRIMAEEGAGEIGGVMHCFTESREVARRALDLGFYISFSGIVTFRNAETLRAVAREVPADRLLVETDAPYLAPVPYRGKTNEPAYVRHVAECLADVRGTDLDEFARQTTRNFFALFRAVRADS</sequence>
<dbReference type="PIRSF" id="PIRSF005902">
    <property type="entry name" value="DNase_TatD"/>
    <property type="match status" value="1"/>
</dbReference>
<evidence type="ECO:0000313" key="5">
    <source>
        <dbReference type="EMBL" id="BAU48423.1"/>
    </source>
</evidence>
<accession>A0A1B4V4F6</accession>
<feature type="binding site" evidence="4">
    <location>
        <position position="8"/>
    </location>
    <ligand>
        <name>a divalent metal cation</name>
        <dbReference type="ChEBI" id="CHEBI:60240"/>
        <label>1</label>
    </ligand>
</feature>
<feature type="binding site" evidence="4">
    <location>
        <position position="10"/>
    </location>
    <ligand>
        <name>a divalent metal cation</name>
        <dbReference type="ChEBI" id="CHEBI:60240"/>
        <label>1</label>
    </ligand>
</feature>
<dbReference type="GO" id="GO:0016788">
    <property type="term" value="F:hydrolase activity, acting on ester bonds"/>
    <property type="evidence" value="ECO:0007669"/>
    <property type="project" value="InterPro"/>
</dbReference>
<dbReference type="GO" id="GO:0004536">
    <property type="term" value="F:DNA nuclease activity"/>
    <property type="evidence" value="ECO:0007669"/>
    <property type="project" value="InterPro"/>
</dbReference>
<dbReference type="InterPro" id="IPR015991">
    <property type="entry name" value="TatD/YcfH-like"/>
</dbReference>
<keyword evidence="6" id="KW-1185">Reference proteome</keyword>
<dbReference type="RefSeq" id="WP_096460932.1">
    <property type="nucleotide sequence ID" value="NZ_AP014936.1"/>
</dbReference>
<feature type="binding site" evidence="4">
    <location>
        <position position="93"/>
    </location>
    <ligand>
        <name>a divalent metal cation</name>
        <dbReference type="ChEBI" id="CHEBI:60240"/>
        <label>1</label>
    </ligand>
</feature>
<dbReference type="AlphaFoldDB" id="A0A1B4V4F6"/>
<name>A0A1B4V4F6_9GAMM</name>
<dbReference type="Pfam" id="PF01026">
    <property type="entry name" value="TatD_DNase"/>
    <property type="match status" value="1"/>
</dbReference>
<dbReference type="Proteomes" id="UP000218899">
    <property type="component" value="Chromosome"/>
</dbReference>
<dbReference type="NCBIfam" id="TIGR00010">
    <property type="entry name" value="YchF/TatD family DNA exonuclease"/>
    <property type="match status" value="1"/>
</dbReference>
<dbReference type="OrthoDB" id="9810005at2"/>
<dbReference type="SUPFAM" id="SSF51556">
    <property type="entry name" value="Metallo-dependent hydrolases"/>
    <property type="match status" value="1"/>
</dbReference>
<keyword evidence="2 4" id="KW-0479">Metal-binding</keyword>
<protein>
    <submittedName>
        <fullName evidence="5">DNAase</fullName>
    </submittedName>
</protein>
<evidence type="ECO:0000256" key="4">
    <source>
        <dbReference type="PIRSR" id="PIRSR005902-1"/>
    </source>
</evidence>
<dbReference type="PROSITE" id="PS01090">
    <property type="entry name" value="TATD_2"/>
    <property type="match status" value="1"/>
</dbReference>
<feature type="binding site" evidence="4">
    <location>
        <position position="204"/>
    </location>
    <ligand>
        <name>a divalent metal cation</name>
        <dbReference type="ChEBI" id="CHEBI:60240"/>
        <label>1</label>
    </ligand>
</feature>
<evidence type="ECO:0000256" key="1">
    <source>
        <dbReference type="ARBA" id="ARBA00009275"/>
    </source>
</evidence>
<dbReference type="GO" id="GO:0005829">
    <property type="term" value="C:cytosol"/>
    <property type="evidence" value="ECO:0007669"/>
    <property type="project" value="TreeGrafter"/>
</dbReference>
<evidence type="ECO:0000313" key="6">
    <source>
        <dbReference type="Proteomes" id="UP000218899"/>
    </source>
</evidence>
<feature type="binding site" evidence="4">
    <location>
        <position position="129"/>
    </location>
    <ligand>
        <name>a divalent metal cation</name>
        <dbReference type="ChEBI" id="CHEBI:60240"/>
        <label>2</label>
    </ligand>
</feature>
<keyword evidence="3" id="KW-0378">Hydrolase</keyword>
<dbReference type="GO" id="GO:0046872">
    <property type="term" value="F:metal ion binding"/>
    <property type="evidence" value="ECO:0007669"/>
    <property type="project" value="UniProtKB-KW"/>
</dbReference>
<dbReference type="EMBL" id="AP014936">
    <property type="protein sequence ID" value="BAU48423.1"/>
    <property type="molecule type" value="Genomic_DNA"/>
</dbReference>